<dbReference type="AlphaFoldDB" id="A0A9P0QS40"/>
<dbReference type="GO" id="GO:1990879">
    <property type="term" value="C:CST complex"/>
    <property type="evidence" value="ECO:0007669"/>
    <property type="project" value="InterPro"/>
</dbReference>
<dbReference type="Pfam" id="PF12658">
    <property type="entry name" value="Ten1"/>
    <property type="match status" value="1"/>
</dbReference>
<sequence>MTYLVLDPTSLSLRFPKASESKTLSVRILAQVVEYDIEGATLSLRKVPNVPDIYETVDLNDTDVDAEEHTYNGASSSGESMLIINVNHIVNELSADTTMVGGFVDVTGYYNGSNVAVVSCMRVDGREFLDPKKLLVMIEMDKMRKLQ</sequence>
<dbReference type="OrthoDB" id="4022411at2759"/>
<organism evidence="1 2">
    <name type="scientific">[Candida] railenensis</name>
    <dbReference type="NCBI Taxonomy" id="45579"/>
    <lineage>
        <taxon>Eukaryota</taxon>
        <taxon>Fungi</taxon>
        <taxon>Dikarya</taxon>
        <taxon>Ascomycota</taxon>
        <taxon>Saccharomycotina</taxon>
        <taxon>Pichiomycetes</taxon>
        <taxon>Debaryomycetaceae</taxon>
        <taxon>Kurtzmaniella</taxon>
    </lineage>
</organism>
<keyword evidence="2" id="KW-1185">Reference proteome</keyword>
<protein>
    <submittedName>
        <fullName evidence="1">Uncharacterized protein</fullName>
    </submittedName>
</protein>
<dbReference type="EMBL" id="CAKXYY010000013">
    <property type="protein sequence ID" value="CAH2353958.1"/>
    <property type="molecule type" value="Genomic_DNA"/>
</dbReference>
<dbReference type="InterPro" id="IPR024222">
    <property type="entry name" value="Ten1_fungal"/>
</dbReference>
<reference evidence="1" key="1">
    <citation type="submission" date="2022-03" db="EMBL/GenBank/DDBJ databases">
        <authorList>
            <person name="Legras J.-L."/>
            <person name="Devillers H."/>
            <person name="Grondin C."/>
        </authorList>
    </citation>
    <scope>NUCLEOTIDE SEQUENCE</scope>
    <source>
        <strain evidence="1">CLIB 1423</strain>
    </source>
</reference>
<dbReference type="Gene3D" id="2.40.50.140">
    <property type="entry name" value="Nucleic acid-binding proteins"/>
    <property type="match status" value="1"/>
</dbReference>
<evidence type="ECO:0000313" key="2">
    <source>
        <dbReference type="Proteomes" id="UP000837801"/>
    </source>
</evidence>
<name>A0A9P0QS40_9ASCO</name>
<comment type="caution">
    <text evidence="1">The sequence shown here is derived from an EMBL/GenBank/DDBJ whole genome shotgun (WGS) entry which is preliminary data.</text>
</comment>
<proteinExistence type="predicted"/>
<dbReference type="InterPro" id="IPR012340">
    <property type="entry name" value="NA-bd_OB-fold"/>
</dbReference>
<evidence type="ECO:0000313" key="1">
    <source>
        <dbReference type="EMBL" id="CAH2353958.1"/>
    </source>
</evidence>
<gene>
    <name evidence="1" type="ORF">CLIB1423_13S02784</name>
</gene>
<dbReference type="Proteomes" id="UP000837801">
    <property type="component" value="Unassembled WGS sequence"/>
</dbReference>
<accession>A0A9P0QS40</accession>
<dbReference type="GO" id="GO:0043047">
    <property type="term" value="F:single-stranded telomeric DNA binding"/>
    <property type="evidence" value="ECO:0007669"/>
    <property type="project" value="InterPro"/>
</dbReference>
<dbReference type="GO" id="GO:0016233">
    <property type="term" value="P:telomere capping"/>
    <property type="evidence" value="ECO:0007669"/>
    <property type="project" value="InterPro"/>
</dbReference>